<evidence type="ECO:0000256" key="5">
    <source>
        <dbReference type="ARBA" id="ARBA00022989"/>
    </source>
</evidence>
<dbReference type="InterPro" id="IPR002126">
    <property type="entry name" value="Cadherin-like_dom"/>
</dbReference>
<dbReference type="PANTHER" id="PTHR24026:SF126">
    <property type="entry name" value="PROTOCADHERIN FAT 4"/>
    <property type="match status" value="1"/>
</dbReference>
<dbReference type="PROSITE" id="PS50268">
    <property type="entry name" value="CADHERIN_2"/>
    <property type="match status" value="1"/>
</dbReference>
<keyword evidence="4 7" id="KW-0106">Calcium</keyword>
<dbReference type="EMBL" id="CP045907">
    <property type="protein sequence ID" value="QQP35712.1"/>
    <property type="molecule type" value="Genomic_DNA"/>
</dbReference>
<dbReference type="GO" id="GO:0007156">
    <property type="term" value="P:homophilic cell adhesion via plasma membrane adhesion molecules"/>
    <property type="evidence" value="ECO:0007669"/>
    <property type="project" value="InterPro"/>
</dbReference>
<sequence length="170" mass="18499">PFKSSSPLQLNIHLRDMNDNPPVFAPLSDVSLIAGSNRRVVAQLNATDKDSDKFVVYKLLGVSNNGASKFSLDPKTGLLEVVAPMNDGEVYSISIMAKDNGGLSSVAVVRVHIRPRPNLHDPMFDRFLYVADISEGATKFTSVVETRARDPEKSPLSYSIIGGNDLGHFN</sequence>
<keyword evidence="5" id="KW-1133">Transmembrane helix</keyword>
<dbReference type="Gene3D" id="2.60.40.60">
    <property type="entry name" value="Cadherins"/>
    <property type="match status" value="1"/>
</dbReference>
<name>A0A7T8JUJ6_CALRO</name>
<feature type="non-terminal residue" evidence="9">
    <location>
        <position position="1"/>
    </location>
</feature>
<evidence type="ECO:0000256" key="7">
    <source>
        <dbReference type="PROSITE-ProRule" id="PRU00043"/>
    </source>
</evidence>
<accession>A0A7T8JUJ6</accession>
<feature type="non-terminal residue" evidence="9">
    <location>
        <position position="170"/>
    </location>
</feature>
<evidence type="ECO:0000256" key="6">
    <source>
        <dbReference type="ARBA" id="ARBA00023136"/>
    </source>
</evidence>
<keyword evidence="10" id="KW-1185">Reference proteome</keyword>
<comment type="subcellular location">
    <subcellularLocation>
        <location evidence="1">Membrane</location>
    </subcellularLocation>
</comment>
<gene>
    <name evidence="9" type="ORF">FKW44_024004</name>
</gene>
<dbReference type="InterPro" id="IPR020894">
    <property type="entry name" value="Cadherin_CS"/>
</dbReference>
<keyword evidence="2" id="KW-0812">Transmembrane</keyword>
<dbReference type="InterPro" id="IPR015919">
    <property type="entry name" value="Cadherin-like_sf"/>
</dbReference>
<dbReference type="Proteomes" id="UP000595437">
    <property type="component" value="Chromosome 18"/>
</dbReference>
<evidence type="ECO:0000259" key="8">
    <source>
        <dbReference type="PROSITE" id="PS50268"/>
    </source>
</evidence>
<dbReference type="SUPFAM" id="SSF49313">
    <property type="entry name" value="Cadherin-like"/>
    <property type="match status" value="1"/>
</dbReference>
<dbReference type="Pfam" id="PF00028">
    <property type="entry name" value="Cadherin"/>
    <property type="match status" value="1"/>
</dbReference>
<keyword evidence="3" id="KW-0677">Repeat</keyword>
<dbReference type="GO" id="GO:0005509">
    <property type="term" value="F:calcium ion binding"/>
    <property type="evidence" value="ECO:0007669"/>
    <property type="project" value="UniProtKB-UniRule"/>
</dbReference>
<protein>
    <recommendedName>
        <fullName evidence="8">Cadherin domain-containing protein</fullName>
    </recommendedName>
</protein>
<dbReference type="SMART" id="SM00112">
    <property type="entry name" value="CA"/>
    <property type="match status" value="1"/>
</dbReference>
<evidence type="ECO:0000256" key="1">
    <source>
        <dbReference type="ARBA" id="ARBA00004370"/>
    </source>
</evidence>
<dbReference type="PROSITE" id="PS00232">
    <property type="entry name" value="CADHERIN_1"/>
    <property type="match status" value="1"/>
</dbReference>
<dbReference type="GO" id="GO:0005886">
    <property type="term" value="C:plasma membrane"/>
    <property type="evidence" value="ECO:0007669"/>
    <property type="project" value="UniProtKB-SubCell"/>
</dbReference>
<feature type="domain" description="Cadherin" evidence="8">
    <location>
        <begin position="41"/>
        <end position="124"/>
    </location>
</feature>
<reference evidence="10" key="1">
    <citation type="submission" date="2021-01" db="EMBL/GenBank/DDBJ databases">
        <title>Caligus Genome Assembly.</title>
        <authorList>
            <person name="Gallardo-Escarate C."/>
        </authorList>
    </citation>
    <scope>NUCLEOTIDE SEQUENCE [LARGE SCALE GENOMIC DNA]</scope>
</reference>
<dbReference type="AlphaFoldDB" id="A0A7T8JUJ6"/>
<evidence type="ECO:0000256" key="3">
    <source>
        <dbReference type="ARBA" id="ARBA00022737"/>
    </source>
</evidence>
<evidence type="ECO:0000313" key="10">
    <source>
        <dbReference type="Proteomes" id="UP000595437"/>
    </source>
</evidence>
<dbReference type="PANTHER" id="PTHR24026">
    <property type="entry name" value="FAT ATYPICAL CADHERIN-RELATED"/>
    <property type="match status" value="1"/>
</dbReference>
<dbReference type="CDD" id="cd11304">
    <property type="entry name" value="Cadherin_repeat"/>
    <property type="match status" value="2"/>
</dbReference>
<proteinExistence type="predicted"/>
<keyword evidence="6" id="KW-0472">Membrane</keyword>
<evidence type="ECO:0000313" key="9">
    <source>
        <dbReference type="EMBL" id="QQP35712.1"/>
    </source>
</evidence>
<evidence type="ECO:0000256" key="2">
    <source>
        <dbReference type="ARBA" id="ARBA00022692"/>
    </source>
</evidence>
<dbReference type="OrthoDB" id="10029135at2759"/>
<organism evidence="9 10">
    <name type="scientific">Caligus rogercresseyi</name>
    <name type="common">Sea louse</name>
    <dbReference type="NCBI Taxonomy" id="217165"/>
    <lineage>
        <taxon>Eukaryota</taxon>
        <taxon>Metazoa</taxon>
        <taxon>Ecdysozoa</taxon>
        <taxon>Arthropoda</taxon>
        <taxon>Crustacea</taxon>
        <taxon>Multicrustacea</taxon>
        <taxon>Hexanauplia</taxon>
        <taxon>Copepoda</taxon>
        <taxon>Siphonostomatoida</taxon>
        <taxon>Caligidae</taxon>
        <taxon>Caligus</taxon>
    </lineage>
</organism>
<evidence type="ECO:0000256" key="4">
    <source>
        <dbReference type="ARBA" id="ARBA00022837"/>
    </source>
</evidence>